<comment type="cofactor">
    <cofactor evidence="7">
        <name>Mg(2+)</name>
        <dbReference type="ChEBI" id="CHEBI:18420"/>
    </cofactor>
</comment>
<gene>
    <name evidence="7 12" type="primary">murE</name>
    <name evidence="12" type="ORF">STAT_256</name>
</gene>
<evidence type="ECO:0000256" key="6">
    <source>
        <dbReference type="ARBA" id="ARBA00023316"/>
    </source>
</evidence>
<dbReference type="Pfam" id="PF02875">
    <property type="entry name" value="Mur_ligase_C"/>
    <property type="match status" value="1"/>
</dbReference>
<dbReference type="Gene3D" id="3.40.1390.10">
    <property type="entry name" value="MurE/MurF, N-terminal domain"/>
    <property type="match status" value="1"/>
</dbReference>
<dbReference type="GO" id="GO:0008360">
    <property type="term" value="P:regulation of cell shape"/>
    <property type="evidence" value="ECO:0007669"/>
    <property type="project" value="UniProtKB-KW"/>
</dbReference>
<dbReference type="PANTHER" id="PTHR23135">
    <property type="entry name" value="MUR LIGASE FAMILY MEMBER"/>
    <property type="match status" value="1"/>
</dbReference>
<dbReference type="EC" id="6.3.2.13" evidence="7"/>
<comment type="PTM">
    <text evidence="7">Carboxylation is probably crucial for Mg(2+) binding and, consequently, for the gamma-phosphate positioning of ATP.</text>
</comment>
<dbReference type="InterPro" id="IPR036615">
    <property type="entry name" value="Mur_ligase_C_dom_sf"/>
</dbReference>
<keyword evidence="7" id="KW-0460">Magnesium</keyword>
<dbReference type="Pfam" id="PF01225">
    <property type="entry name" value="Mur_ligase"/>
    <property type="match status" value="1"/>
</dbReference>
<dbReference type="UniPathway" id="UPA00219"/>
<evidence type="ECO:0000259" key="9">
    <source>
        <dbReference type="Pfam" id="PF01225"/>
    </source>
</evidence>
<sequence>MKKLLKDILKKVHVLNIIGKDPFKFIEGISINSKIVKTNMIFVAIKGKKTDGHQFIIDAIQKGANTIICEKNFFSFIPNIFYKKITYVFVSNSMEALGIISSNFYDHPTKKIKLIGITGTNGKTSVATILHYLFSRMGEKNILISTMGIKILSIKYPTIHTTPNIIEINKYLNISIQKGCRYAFMEVSSHGIHQKRISGLLFQGGVFTNITHDHLDYHRSFDHYLSTKRLFFKNYLSKKAFALVNADDENSYKMIKKILAKTYFYGIKKNSNFKIGILKEDMNGNELLIEGHKIFTYLIGRFNIYNLLASYATSILLGKKKDEILKKIKYVKPIKGRFEKFLSNSGIQIIIDYAHNPDGLKSILNTIKIIKKDNEKLICIIGCGGNRDRKKRPLMGKISYETCDISIFTSDNPRDEDINKIFNDMKNFKPYLKKKSILTFVKREEAIQNAIQIAKKKDIILIAGKGHETFQEIKGKRHFFNDMKITKNLLKIYDK</sequence>
<comment type="catalytic activity">
    <reaction evidence="7">
        <text>UDP-N-acetyl-alpha-D-muramoyl-L-alanyl-D-glutamate + meso-2,6-diaminopimelate + ATP = UDP-N-acetyl-alpha-D-muramoyl-L-alanyl-gamma-D-glutamyl-meso-2,6-diaminopimelate + ADP + phosphate + H(+)</text>
        <dbReference type="Rhea" id="RHEA:23676"/>
        <dbReference type="ChEBI" id="CHEBI:15378"/>
        <dbReference type="ChEBI" id="CHEBI:30616"/>
        <dbReference type="ChEBI" id="CHEBI:43474"/>
        <dbReference type="ChEBI" id="CHEBI:57791"/>
        <dbReference type="ChEBI" id="CHEBI:83900"/>
        <dbReference type="ChEBI" id="CHEBI:83905"/>
        <dbReference type="ChEBI" id="CHEBI:456216"/>
        <dbReference type="EC" id="6.3.2.13"/>
    </reaction>
</comment>
<dbReference type="GO" id="GO:0005524">
    <property type="term" value="F:ATP binding"/>
    <property type="evidence" value="ECO:0007669"/>
    <property type="project" value="UniProtKB-UniRule"/>
</dbReference>
<evidence type="ECO:0000256" key="5">
    <source>
        <dbReference type="ARBA" id="ARBA00023306"/>
    </source>
</evidence>
<feature type="binding site" evidence="7">
    <location>
        <position position="468"/>
    </location>
    <ligand>
        <name>meso-2,6-diaminopimelate</name>
        <dbReference type="ChEBI" id="CHEBI:57791"/>
    </ligand>
</feature>
<feature type="binding site" evidence="7">
    <location>
        <position position="194"/>
    </location>
    <ligand>
        <name>UDP-N-acetyl-alpha-D-muramoyl-L-alanyl-D-glutamate</name>
        <dbReference type="ChEBI" id="CHEBI:83900"/>
    </ligand>
</feature>
<dbReference type="Gene3D" id="3.90.190.20">
    <property type="entry name" value="Mur ligase, C-terminal domain"/>
    <property type="match status" value="1"/>
</dbReference>
<protein>
    <recommendedName>
        <fullName evidence="7">UDP-N-acetylmuramoyl-L-alanyl-D-glutamate--2,6-diaminopimelate ligase</fullName>
        <ecNumber evidence="7">6.3.2.13</ecNumber>
    </recommendedName>
    <alternativeName>
        <fullName evidence="7">Meso-A2pm-adding enzyme</fullName>
    </alternativeName>
    <alternativeName>
        <fullName evidence="7">Meso-diaminopimelate-adding enzyme</fullName>
    </alternativeName>
    <alternativeName>
        <fullName evidence="7">UDP-MurNAc-L-Ala-D-Glu:meso-diaminopimelate ligase</fullName>
    </alternativeName>
    <alternativeName>
        <fullName evidence="7">UDP-MurNAc-tripeptide synthetase</fullName>
    </alternativeName>
    <alternativeName>
        <fullName evidence="7">UDP-N-acetylmuramyl-tripeptide synthetase</fullName>
    </alternativeName>
</protein>
<comment type="pathway">
    <text evidence="7 8">Cell wall biogenesis; peptidoglycan biosynthesis.</text>
</comment>
<feature type="binding site" evidence="7">
    <location>
        <position position="196"/>
    </location>
    <ligand>
        <name>UDP-N-acetyl-alpha-D-muramoyl-L-alanyl-D-glutamate</name>
        <dbReference type="ChEBI" id="CHEBI:83900"/>
    </ligand>
</feature>
<feature type="binding site" evidence="7">
    <location>
        <begin position="119"/>
        <end position="125"/>
    </location>
    <ligand>
        <name>ATP</name>
        <dbReference type="ChEBI" id="CHEBI:30616"/>
    </ligand>
</feature>
<comment type="caution">
    <text evidence="7">Lacks conserved residue(s) required for the propagation of feature annotation.</text>
</comment>
<feature type="binding site" evidence="7">
    <location>
        <position position="188"/>
    </location>
    <ligand>
        <name>UDP-N-acetyl-alpha-D-muramoyl-L-alanyl-D-glutamate</name>
        <dbReference type="ChEBI" id="CHEBI:83900"/>
    </ligand>
</feature>
<keyword evidence="2 7" id="KW-0132">Cell division</keyword>
<reference evidence="12 13" key="1">
    <citation type="submission" date="2014-06" db="EMBL/GenBank/DDBJ databases">
        <title>Genome sequence of the intracellular symbiont Blattabacterium cuenoti, strain STAT from the wood feeding cockroach Salganea taiwanensis taiwanensis.</title>
        <authorList>
            <person name="Kinjo Y."/>
            <person name="Ohkuma M."/>
            <person name="Tokuda G."/>
        </authorList>
    </citation>
    <scope>NUCLEOTIDE SEQUENCE [LARGE SCALE GENOMIC DNA]</scope>
    <source>
        <strain evidence="12 13">STAT</strain>
    </source>
</reference>
<keyword evidence="13" id="KW-1185">Reference proteome</keyword>
<comment type="function">
    <text evidence="7">Catalyzes the addition of meso-diaminopimelic acid to the nucleotide precursor UDP-N-acetylmuramoyl-L-alanyl-D-glutamate (UMAG) in the biosynthesis of bacterial cell-wall peptidoglycan.</text>
</comment>
<dbReference type="InterPro" id="IPR036565">
    <property type="entry name" value="Mur-like_cat_sf"/>
</dbReference>
<feature type="binding site" evidence="7">
    <location>
        <begin position="161"/>
        <end position="162"/>
    </location>
    <ligand>
        <name>UDP-N-acetyl-alpha-D-muramoyl-L-alanyl-D-glutamate</name>
        <dbReference type="ChEBI" id="CHEBI:83900"/>
    </ligand>
</feature>
<dbReference type="NCBIfam" id="NF001126">
    <property type="entry name" value="PRK00139.1-4"/>
    <property type="match status" value="1"/>
</dbReference>
<evidence type="ECO:0000256" key="3">
    <source>
        <dbReference type="ARBA" id="ARBA00022960"/>
    </source>
</evidence>
<dbReference type="EMBL" id="AP014608">
    <property type="protein sequence ID" value="BBA17190.1"/>
    <property type="molecule type" value="Genomic_DNA"/>
</dbReference>
<keyword evidence="7" id="KW-0067">ATP-binding</keyword>
<evidence type="ECO:0000259" key="11">
    <source>
        <dbReference type="Pfam" id="PF08245"/>
    </source>
</evidence>
<dbReference type="SUPFAM" id="SSF63418">
    <property type="entry name" value="MurE/MurF N-terminal domain"/>
    <property type="match status" value="1"/>
</dbReference>
<evidence type="ECO:0000256" key="1">
    <source>
        <dbReference type="ARBA" id="ARBA00005898"/>
    </source>
</evidence>
<proteinExistence type="inferred from homology"/>
<dbReference type="AlphaFoldDB" id="A0A224AKN8"/>
<dbReference type="OrthoDB" id="9800958at2"/>
<feature type="binding site" evidence="7">
    <location>
        <position position="33"/>
    </location>
    <ligand>
        <name>UDP-N-acetyl-alpha-D-muramoyl-L-alanyl-D-glutamate</name>
        <dbReference type="ChEBI" id="CHEBI:83900"/>
    </ligand>
</feature>
<feature type="binding site" evidence="7">
    <location>
        <position position="387"/>
    </location>
    <ligand>
        <name>meso-2,6-diaminopimelate</name>
        <dbReference type="ChEBI" id="CHEBI:57791"/>
    </ligand>
</feature>
<dbReference type="GO" id="GO:0005737">
    <property type="term" value="C:cytoplasm"/>
    <property type="evidence" value="ECO:0007669"/>
    <property type="project" value="UniProtKB-SubCell"/>
</dbReference>
<evidence type="ECO:0000256" key="2">
    <source>
        <dbReference type="ARBA" id="ARBA00022618"/>
    </source>
</evidence>
<keyword evidence="5 7" id="KW-0131">Cell cycle</keyword>
<feature type="short sequence motif" description="Meso-diaminopimelate recognition motif" evidence="7">
    <location>
        <begin position="411"/>
        <end position="414"/>
    </location>
</feature>
<dbReference type="Gene3D" id="3.40.1190.10">
    <property type="entry name" value="Mur-like, catalytic domain"/>
    <property type="match status" value="1"/>
</dbReference>
<dbReference type="InterPro" id="IPR005761">
    <property type="entry name" value="UDP-N-AcMur-Glu-dNH2Pim_ligase"/>
</dbReference>
<dbReference type="GO" id="GO:0008765">
    <property type="term" value="F:UDP-N-acetylmuramoylalanyl-D-glutamate-2,6-diaminopimelate ligase activity"/>
    <property type="evidence" value="ECO:0007669"/>
    <property type="project" value="UniProtKB-UniRule"/>
</dbReference>
<feature type="domain" description="Mur ligase C-terminal" evidence="10">
    <location>
        <begin position="336"/>
        <end position="466"/>
    </location>
</feature>
<keyword evidence="7" id="KW-0547">Nucleotide-binding</keyword>
<feature type="modified residue" description="N6-carboxylysine" evidence="7">
    <location>
        <position position="228"/>
    </location>
</feature>
<dbReference type="Proteomes" id="UP000263619">
    <property type="component" value="Chromosome"/>
</dbReference>
<dbReference type="RefSeq" id="WP_119305466.1">
    <property type="nucleotide sequence ID" value="NZ_AP014608.1"/>
</dbReference>
<dbReference type="HAMAP" id="MF_00208">
    <property type="entry name" value="MurE"/>
    <property type="match status" value="1"/>
</dbReference>
<name>A0A224AKN8_9FLAO</name>
<feature type="domain" description="Mur ligase N-terminal catalytic" evidence="9">
    <location>
        <begin position="26"/>
        <end position="105"/>
    </location>
</feature>
<dbReference type="NCBIfam" id="TIGR01085">
    <property type="entry name" value="murE"/>
    <property type="match status" value="1"/>
</dbReference>
<comment type="subcellular location">
    <subcellularLocation>
        <location evidence="7 8">Cytoplasm</location>
    </subcellularLocation>
</comment>
<keyword evidence="4 7" id="KW-0573">Peptidoglycan synthesis</keyword>
<keyword evidence="7" id="KW-0963">Cytoplasm</keyword>
<dbReference type="GO" id="GO:0071555">
    <property type="term" value="P:cell wall organization"/>
    <property type="evidence" value="ECO:0007669"/>
    <property type="project" value="UniProtKB-KW"/>
</dbReference>
<feature type="binding site" evidence="7">
    <location>
        <begin position="411"/>
        <end position="414"/>
    </location>
    <ligand>
        <name>meso-2,6-diaminopimelate</name>
        <dbReference type="ChEBI" id="CHEBI:57791"/>
    </ligand>
</feature>
<evidence type="ECO:0000313" key="13">
    <source>
        <dbReference type="Proteomes" id="UP000263619"/>
    </source>
</evidence>
<evidence type="ECO:0000259" key="10">
    <source>
        <dbReference type="Pfam" id="PF02875"/>
    </source>
</evidence>
<evidence type="ECO:0000256" key="8">
    <source>
        <dbReference type="RuleBase" id="RU004135"/>
    </source>
</evidence>
<dbReference type="InterPro" id="IPR013221">
    <property type="entry name" value="Mur_ligase_cen"/>
</dbReference>
<dbReference type="InterPro" id="IPR004101">
    <property type="entry name" value="Mur_ligase_C"/>
</dbReference>
<dbReference type="GO" id="GO:0009252">
    <property type="term" value="P:peptidoglycan biosynthetic process"/>
    <property type="evidence" value="ECO:0007669"/>
    <property type="project" value="UniProtKB-UniRule"/>
</dbReference>
<dbReference type="PANTHER" id="PTHR23135:SF4">
    <property type="entry name" value="UDP-N-ACETYLMURAMOYL-L-ALANYL-D-GLUTAMATE--2,6-DIAMINOPIMELATE LIGASE MURE HOMOLOG, CHLOROPLASTIC"/>
    <property type="match status" value="1"/>
</dbReference>
<dbReference type="SUPFAM" id="SSF53623">
    <property type="entry name" value="MurD-like peptide ligases, catalytic domain"/>
    <property type="match status" value="1"/>
</dbReference>
<dbReference type="GO" id="GO:0000287">
    <property type="term" value="F:magnesium ion binding"/>
    <property type="evidence" value="ECO:0007669"/>
    <property type="project" value="UniProtKB-UniRule"/>
</dbReference>
<keyword evidence="6 7" id="KW-0961">Cell wall biogenesis/degradation</keyword>
<dbReference type="Pfam" id="PF08245">
    <property type="entry name" value="Mur_ligase_M"/>
    <property type="match status" value="1"/>
</dbReference>
<evidence type="ECO:0000313" key="12">
    <source>
        <dbReference type="EMBL" id="BBA17190.1"/>
    </source>
</evidence>
<evidence type="ECO:0000256" key="4">
    <source>
        <dbReference type="ARBA" id="ARBA00022984"/>
    </source>
</evidence>
<comment type="similarity">
    <text evidence="1 7">Belongs to the MurCDEF family. MurE subfamily.</text>
</comment>
<dbReference type="InterPro" id="IPR035911">
    <property type="entry name" value="MurE/MurF_N"/>
</dbReference>
<organism evidence="12 13">
    <name type="scientific">Blattabacterium cuenoti STAT</name>
    <dbReference type="NCBI Taxonomy" id="1457030"/>
    <lineage>
        <taxon>Bacteria</taxon>
        <taxon>Pseudomonadati</taxon>
        <taxon>Bacteroidota</taxon>
        <taxon>Flavobacteriia</taxon>
        <taxon>Flavobacteriales</taxon>
        <taxon>Blattabacteriaceae</taxon>
        <taxon>Blattabacterium</taxon>
    </lineage>
</organism>
<keyword evidence="3 7" id="KW-0133">Cell shape</keyword>
<feature type="domain" description="Mur ligase central" evidence="11">
    <location>
        <begin position="117"/>
        <end position="312"/>
    </location>
</feature>
<accession>A0A224AKN8</accession>
<dbReference type="InterPro" id="IPR000713">
    <property type="entry name" value="Mur_ligase_N"/>
</dbReference>
<dbReference type="GO" id="GO:0051301">
    <property type="term" value="P:cell division"/>
    <property type="evidence" value="ECO:0007669"/>
    <property type="project" value="UniProtKB-KW"/>
</dbReference>
<keyword evidence="7 12" id="KW-0436">Ligase</keyword>
<feature type="binding site" evidence="7">
    <location>
        <position position="464"/>
    </location>
    <ligand>
        <name>meso-2,6-diaminopimelate</name>
        <dbReference type="ChEBI" id="CHEBI:57791"/>
    </ligand>
</feature>
<dbReference type="SUPFAM" id="SSF53244">
    <property type="entry name" value="MurD-like peptide ligases, peptide-binding domain"/>
    <property type="match status" value="1"/>
</dbReference>
<evidence type="ECO:0000256" key="7">
    <source>
        <dbReference type="HAMAP-Rule" id="MF_00208"/>
    </source>
</evidence>